<sequence length="106" mass="11312">MGAEVTVVTDALLDEAAKWRDMADQVAPVRNAADGLDLGVTAFFIGDMNALVHARAYDAFQDFMVTVLSGAAVEFDQLAGALVKIAKEYDKADAIVSLDLNQIYSA</sequence>
<protein>
    <recommendedName>
        <fullName evidence="3">Excreted virulence factor EspC (Type VII ESX diderm)</fullName>
    </recommendedName>
</protein>
<evidence type="ECO:0000313" key="2">
    <source>
        <dbReference type="Proteomes" id="UP000619293"/>
    </source>
</evidence>
<organism evidence="1 2">
    <name type="scientific">Catellatospora chokoriensis</name>
    <dbReference type="NCBI Taxonomy" id="310353"/>
    <lineage>
        <taxon>Bacteria</taxon>
        <taxon>Bacillati</taxon>
        <taxon>Actinomycetota</taxon>
        <taxon>Actinomycetes</taxon>
        <taxon>Micromonosporales</taxon>
        <taxon>Micromonosporaceae</taxon>
        <taxon>Catellatospora</taxon>
    </lineage>
</organism>
<proteinExistence type="predicted"/>
<evidence type="ECO:0008006" key="3">
    <source>
        <dbReference type="Google" id="ProtNLM"/>
    </source>
</evidence>
<comment type="caution">
    <text evidence="1">The sequence shown here is derived from an EMBL/GenBank/DDBJ whole genome shotgun (WGS) entry which is preliminary data.</text>
</comment>
<dbReference type="AlphaFoldDB" id="A0A8J3K1T8"/>
<dbReference type="Proteomes" id="UP000619293">
    <property type="component" value="Unassembled WGS sequence"/>
</dbReference>
<gene>
    <name evidence="1" type="ORF">Cch02nite_23070</name>
</gene>
<evidence type="ECO:0000313" key="1">
    <source>
        <dbReference type="EMBL" id="GIF88863.1"/>
    </source>
</evidence>
<keyword evidence="2" id="KW-1185">Reference proteome</keyword>
<accession>A0A8J3K1T8</accession>
<dbReference type="EMBL" id="BONG01000011">
    <property type="protein sequence ID" value="GIF88863.1"/>
    <property type="molecule type" value="Genomic_DNA"/>
</dbReference>
<name>A0A8J3K1T8_9ACTN</name>
<reference evidence="1 2" key="1">
    <citation type="submission" date="2021-01" db="EMBL/GenBank/DDBJ databases">
        <title>Whole genome shotgun sequence of Catellatospora chokoriensis NBRC 107358.</title>
        <authorList>
            <person name="Komaki H."/>
            <person name="Tamura T."/>
        </authorList>
    </citation>
    <scope>NUCLEOTIDE SEQUENCE [LARGE SCALE GENOMIC DNA]</scope>
    <source>
        <strain evidence="1 2">NBRC 107358</strain>
    </source>
</reference>
<dbReference type="RefSeq" id="WP_191838222.1">
    <property type="nucleotide sequence ID" value="NZ_BAAALB010000003.1"/>
</dbReference>